<keyword evidence="2" id="KW-1185">Reference proteome</keyword>
<gene>
    <name evidence="1" type="ORF">PEPS_26800</name>
</gene>
<keyword evidence="1" id="KW-0436">Ligase</keyword>
<name>A0ABN6LB19_9BACT</name>
<dbReference type="InterPro" id="IPR013815">
    <property type="entry name" value="ATP_grasp_subdomain_1"/>
</dbReference>
<evidence type="ECO:0000313" key="1">
    <source>
        <dbReference type="EMBL" id="BDD00400.1"/>
    </source>
</evidence>
<accession>A0ABN6LB19</accession>
<dbReference type="Gene3D" id="3.30.1490.20">
    <property type="entry name" value="ATP-grasp fold, A domain"/>
    <property type="match status" value="1"/>
</dbReference>
<sequence>MTSFRKLMIKLKSWEYWPWQLVYLPVGLYSIGHAIKSGSPFYFSASNPAIKNGGLMSESKSDILAKIPEAYRPLTVLFQAGPTALEEVLNYLREHAIQYPFILKPDYGERGKGVQKIEDEQALTAYCLEARLPFIMQPYIDYPLELGVFYARFPASPKGTISSVVIKEMLKIKGDGKRSVRTLMESDPRAFLQLARFETEAPYLLEKVPTQGQLIELESIGNHCRGTKFINGNHLINKQLEVVFDTIALQIDGFYYGRFDLRCASLEDLYAGQHIQIMELNGAKAEPAHIYHPGYSLKQAYTDLFDHWRVMAEISRENHRRGVPYTPFWKGIKDLGEMINMNRQS</sequence>
<dbReference type="EMBL" id="AP025292">
    <property type="protein sequence ID" value="BDD00400.1"/>
    <property type="molecule type" value="Genomic_DNA"/>
</dbReference>
<protein>
    <submittedName>
        <fullName evidence="1">D-alanine--D-alanine ligase</fullName>
    </submittedName>
</protein>
<evidence type="ECO:0000313" key="2">
    <source>
        <dbReference type="Proteomes" id="UP001354989"/>
    </source>
</evidence>
<reference evidence="1 2" key="1">
    <citation type="submission" date="2021-12" db="EMBL/GenBank/DDBJ databases">
        <title>Genome sequencing of bacteria with rrn-lacking chromosome and rrn-plasmid.</title>
        <authorList>
            <person name="Anda M."/>
            <person name="Iwasaki W."/>
        </authorList>
    </citation>
    <scope>NUCLEOTIDE SEQUENCE [LARGE SCALE GENOMIC DNA]</scope>
    <source>
        <strain evidence="1 2">NBRC 101262</strain>
    </source>
</reference>
<proteinExistence type="predicted"/>
<dbReference type="SUPFAM" id="SSF56059">
    <property type="entry name" value="Glutathione synthetase ATP-binding domain-like"/>
    <property type="match status" value="1"/>
</dbReference>
<dbReference type="Proteomes" id="UP001354989">
    <property type="component" value="Chromosome"/>
</dbReference>
<organism evidence="1 2">
    <name type="scientific">Persicobacter psychrovividus</name>
    <dbReference type="NCBI Taxonomy" id="387638"/>
    <lineage>
        <taxon>Bacteria</taxon>
        <taxon>Pseudomonadati</taxon>
        <taxon>Bacteroidota</taxon>
        <taxon>Cytophagia</taxon>
        <taxon>Cytophagales</taxon>
        <taxon>Persicobacteraceae</taxon>
        <taxon>Persicobacter</taxon>
    </lineage>
</organism>
<dbReference type="GO" id="GO:0016874">
    <property type="term" value="F:ligase activity"/>
    <property type="evidence" value="ECO:0007669"/>
    <property type="project" value="UniProtKB-KW"/>
</dbReference>